<evidence type="ECO:0000256" key="2">
    <source>
        <dbReference type="SAM" id="SignalP"/>
    </source>
</evidence>
<comment type="caution">
    <text evidence="5">The sequence shown here is derived from an EMBL/GenBank/DDBJ whole genome shotgun (WGS) entry which is preliminary data.</text>
</comment>
<dbReference type="InterPro" id="IPR035328">
    <property type="entry name" value="DUF3048_C"/>
</dbReference>
<evidence type="ECO:0000313" key="5">
    <source>
        <dbReference type="EMBL" id="MBU5592118.1"/>
    </source>
</evidence>
<evidence type="ECO:0000256" key="1">
    <source>
        <dbReference type="SAM" id="MobiDB-lite"/>
    </source>
</evidence>
<evidence type="ECO:0000259" key="4">
    <source>
        <dbReference type="Pfam" id="PF17479"/>
    </source>
</evidence>
<evidence type="ECO:0000259" key="3">
    <source>
        <dbReference type="Pfam" id="PF11258"/>
    </source>
</evidence>
<dbReference type="RefSeq" id="WP_216456985.1">
    <property type="nucleotide sequence ID" value="NZ_JAHLQL010000003.1"/>
</dbReference>
<protein>
    <submittedName>
        <fullName evidence="5">DUF3048 domain-containing protein</fullName>
    </submittedName>
</protein>
<gene>
    <name evidence="5" type="ORF">KQI89_10135</name>
</gene>
<dbReference type="Pfam" id="PF11258">
    <property type="entry name" value="DUF3048"/>
    <property type="match status" value="1"/>
</dbReference>
<keyword evidence="6" id="KW-1185">Reference proteome</keyword>
<reference evidence="5 6" key="1">
    <citation type="submission" date="2021-06" db="EMBL/GenBank/DDBJ databases">
        <authorList>
            <person name="Sun Q."/>
            <person name="Li D."/>
        </authorList>
    </citation>
    <scope>NUCLEOTIDE SEQUENCE [LARGE SCALE GENOMIC DNA]</scope>
    <source>
        <strain evidence="5 6">MSJ-4</strain>
    </source>
</reference>
<name>A0ABS6F3D0_9CLOT</name>
<feature type="domain" description="DUF3048" evidence="3">
    <location>
        <begin position="57"/>
        <end position="196"/>
    </location>
</feature>
<feature type="region of interest" description="Disordered" evidence="1">
    <location>
        <begin position="24"/>
        <end position="60"/>
    </location>
</feature>
<keyword evidence="2" id="KW-0732">Signal</keyword>
<feature type="domain" description="DUF3048" evidence="4">
    <location>
        <begin position="224"/>
        <end position="330"/>
    </location>
</feature>
<evidence type="ECO:0000313" key="6">
    <source>
        <dbReference type="Proteomes" id="UP000736583"/>
    </source>
</evidence>
<dbReference type="InterPro" id="IPR021416">
    <property type="entry name" value="DUF3048_N"/>
</dbReference>
<proteinExistence type="predicted"/>
<dbReference type="EMBL" id="JAHLQL010000003">
    <property type="protein sequence ID" value="MBU5592118.1"/>
    <property type="molecule type" value="Genomic_DNA"/>
</dbReference>
<dbReference type="PROSITE" id="PS51257">
    <property type="entry name" value="PROKAR_LIPOPROTEIN"/>
    <property type="match status" value="1"/>
</dbReference>
<feature type="compositionally biased region" description="Low complexity" evidence="1">
    <location>
        <begin position="24"/>
        <end position="42"/>
    </location>
</feature>
<dbReference type="Pfam" id="PF17479">
    <property type="entry name" value="DUF3048_C"/>
    <property type="match status" value="1"/>
</dbReference>
<feature type="signal peptide" evidence="2">
    <location>
        <begin position="1"/>
        <end position="21"/>
    </location>
</feature>
<feature type="compositionally biased region" description="Basic and acidic residues" evidence="1">
    <location>
        <begin position="43"/>
        <end position="52"/>
    </location>
</feature>
<accession>A0ABS6F3D0</accession>
<feature type="chain" id="PRO_5046465176" evidence="2">
    <location>
        <begin position="22"/>
        <end position="343"/>
    </location>
</feature>
<dbReference type="Proteomes" id="UP000736583">
    <property type="component" value="Unassembled WGS sequence"/>
</dbReference>
<organism evidence="5 6">
    <name type="scientific">Clostridium simiarum</name>
    <dbReference type="NCBI Taxonomy" id="2841506"/>
    <lineage>
        <taxon>Bacteria</taxon>
        <taxon>Bacillati</taxon>
        <taxon>Bacillota</taxon>
        <taxon>Clostridia</taxon>
        <taxon>Eubacteriales</taxon>
        <taxon>Clostridiaceae</taxon>
        <taxon>Clostridium</taxon>
    </lineage>
</organism>
<sequence length="343" mass="38859">MNKKLLLSLIIIVFLSGCGTSDNNTILNDNSSNNSLSLNTSSPKEESSKPLEKTYPFTGEPMTQENNFSPFMAIVENSKDARPQSGLSKADIVFETMAEGGIPRFMALFHKESSKEIGPIRSLRPYFIEISEGFNLPFAHCGGSEDALNLIQSNNLMSLNEMRFQKSYWRDNSRKAPHNLYTSSDKITTLAKEKGYNKEPKSNIKFLSSYWDNKDLKECNGIKINMNKYYETSYTYENGGYKKFIGKDVFVDKSENKDIQIENIVIQQTTINLNKDNVHVDIPLIGEGTGYVLSKGKIMPMVWSRKDINNSPEIKDAEGNTIPLHPGKTWWNIIDKSNEIVLY</sequence>